<keyword evidence="2" id="KW-0418">Kinase</keyword>
<keyword evidence="4" id="KW-1133">Transmembrane helix</keyword>
<evidence type="ECO:0000256" key="1">
    <source>
        <dbReference type="ARBA" id="ARBA00022679"/>
    </source>
</evidence>
<dbReference type="PANTHER" id="PTHR24421:SF61">
    <property type="entry name" value="OXYGEN SENSOR HISTIDINE KINASE NREB"/>
    <property type="match status" value="1"/>
</dbReference>
<dbReference type="AlphaFoldDB" id="A0AA97GUK1"/>
<keyword evidence="4" id="KW-0472">Membrane</keyword>
<dbReference type="PANTHER" id="PTHR24421">
    <property type="entry name" value="NITRATE/NITRITE SENSOR PROTEIN NARX-RELATED"/>
    <property type="match status" value="1"/>
</dbReference>
<dbReference type="Pfam" id="PF02518">
    <property type="entry name" value="HATPase_c"/>
    <property type="match status" value="1"/>
</dbReference>
<gene>
    <name evidence="6" type="ORF">MP11Mi_21550</name>
</gene>
<feature type="transmembrane region" description="Helical" evidence="4">
    <location>
        <begin position="99"/>
        <end position="122"/>
    </location>
</feature>
<keyword evidence="4" id="KW-0812">Transmembrane</keyword>
<evidence type="ECO:0000256" key="2">
    <source>
        <dbReference type="ARBA" id="ARBA00022777"/>
    </source>
</evidence>
<dbReference type="InterPro" id="IPR036890">
    <property type="entry name" value="HATPase_C_sf"/>
</dbReference>
<dbReference type="InterPro" id="IPR050482">
    <property type="entry name" value="Sensor_HK_TwoCompSys"/>
</dbReference>
<accession>A0AA97GUK1</accession>
<reference evidence="6" key="1">
    <citation type="submission" date="2023-06" db="EMBL/GenBank/DDBJ databases">
        <title>Gordonia sp. nov. and Pseudochrobactrum sp. nov., two species isolated from the burying beetle Nicrophorus vespilloides.</title>
        <authorList>
            <person name="Poehlein A."/>
            <person name="Guzman J."/>
            <person name="Daniel R."/>
            <person name="Vilcinskas A."/>
        </authorList>
    </citation>
    <scope>NUCLEOTIDE SEQUENCE</scope>
    <source>
        <strain evidence="6">MP11Mi</strain>
    </source>
</reference>
<proteinExistence type="predicted"/>
<organism evidence="6">
    <name type="scientific">Gordonia sp. MP11Mi</name>
    <dbReference type="NCBI Taxonomy" id="3022769"/>
    <lineage>
        <taxon>Bacteria</taxon>
        <taxon>Bacillati</taxon>
        <taxon>Actinomycetota</taxon>
        <taxon>Actinomycetes</taxon>
        <taxon>Mycobacteriales</taxon>
        <taxon>Gordoniaceae</taxon>
        <taxon>Gordonia</taxon>
    </lineage>
</organism>
<dbReference type="GO" id="GO:0000160">
    <property type="term" value="P:phosphorelay signal transduction system"/>
    <property type="evidence" value="ECO:0007669"/>
    <property type="project" value="UniProtKB-KW"/>
</dbReference>
<protein>
    <recommendedName>
        <fullName evidence="5">Histidine kinase/HSP90-like ATPase domain-containing protein</fullName>
    </recommendedName>
</protein>
<name>A0AA97GUK1_9ACTN</name>
<evidence type="ECO:0000256" key="4">
    <source>
        <dbReference type="SAM" id="Phobius"/>
    </source>
</evidence>
<dbReference type="EMBL" id="CP128986">
    <property type="protein sequence ID" value="WOC13058.1"/>
    <property type="molecule type" value="Genomic_DNA"/>
</dbReference>
<dbReference type="InterPro" id="IPR003594">
    <property type="entry name" value="HATPase_dom"/>
</dbReference>
<sequence length="408" mass="42824">MATVSALRRLASRPSPDGVEAGFRRECQSSVEHDRILVVMSTIVAVGYVVYLFVTLPAMLVEADGVVVDWYPVIGTTLTFGPGLALIAVRWARAPQRRALVIASACPVGAVAAAGVWGLAGIGESPEPAVWMLDFVGLAAVAVAIVRPVREALLALVVCKSAAAYTALAHSPGVEVGAMAREAVFGVLFTSAFVYVTAMVVRAGASLDVSRSEAADLVAVSVRNDELTRFDGLIHDHVISTLVAVNADRRDPRVAALASSALARLDELASEDGDGDEQVYGAELVARIRTAVDPTIETVVHVDAPPTSTFDSSTVRALSEAVGEAVRNSRTHAGAHSDVMVVIDVADGRVSVVVADDGIGFDPDQVANDRLGLRLSVRYRMESVDGGWSRVHSAPGNGTTVEVGWVRP</sequence>
<evidence type="ECO:0000259" key="5">
    <source>
        <dbReference type="Pfam" id="PF02518"/>
    </source>
</evidence>
<dbReference type="SUPFAM" id="SSF55874">
    <property type="entry name" value="ATPase domain of HSP90 chaperone/DNA topoisomerase II/histidine kinase"/>
    <property type="match status" value="1"/>
</dbReference>
<keyword evidence="1" id="KW-0808">Transferase</keyword>
<keyword evidence="3" id="KW-0902">Two-component regulatory system</keyword>
<dbReference type="Gene3D" id="3.30.565.10">
    <property type="entry name" value="Histidine kinase-like ATPase, C-terminal domain"/>
    <property type="match status" value="1"/>
</dbReference>
<feature type="transmembrane region" description="Helical" evidence="4">
    <location>
        <begin position="183"/>
        <end position="201"/>
    </location>
</feature>
<evidence type="ECO:0000313" key="6">
    <source>
        <dbReference type="EMBL" id="WOC13058.1"/>
    </source>
</evidence>
<feature type="domain" description="Histidine kinase/HSP90-like ATPase" evidence="5">
    <location>
        <begin position="316"/>
        <end position="403"/>
    </location>
</feature>
<feature type="transmembrane region" description="Helical" evidence="4">
    <location>
        <begin position="70"/>
        <end position="92"/>
    </location>
</feature>
<dbReference type="GO" id="GO:0016301">
    <property type="term" value="F:kinase activity"/>
    <property type="evidence" value="ECO:0007669"/>
    <property type="project" value="UniProtKB-KW"/>
</dbReference>
<feature type="transmembrane region" description="Helical" evidence="4">
    <location>
        <begin position="36"/>
        <end position="58"/>
    </location>
</feature>
<evidence type="ECO:0000256" key="3">
    <source>
        <dbReference type="ARBA" id="ARBA00023012"/>
    </source>
</evidence>